<feature type="non-terminal residue" evidence="2">
    <location>
        <position position="1"/>
    </location>
</feature>
<dbReference type="OrthoDB" id="5395350at2759"/>
<proteinExistence type="predicted"/>
<dbReference type="EMBL" id="BMAV01017907">
    <property type="protein sequence ID" value="GFY69944.1"/>
    <property type="molecule type" value="Genomic_DNA"/>
</dbReference>
<sequence>GKKCPYRHSEEARGTHIECPKFKETKCFAVTCRFRHTVNKENIFCFFEHRPGGCTKPDCAFQHKKKK</sequence>
<reference evidence="2" key="1">
    <citation type="submission" date="2020-08" db="EMBL/GenBank/DDBJ databases">
        <title>Multicomponent nature underlies the extraordinary mechanical properties of spider dragline silk.</title>
        <authorList>
            <person name="Kono N."/>
            <person name="Nakamura H."/>
            <person name="Mori M."/>
            <person name="Yoshida Y."/>
            <person name="Ohtoshi R."/>
            <person name="Malay A.D."/>
            <person name="Moran D.A.P."/>
            <person name="Tomita M."/>
            <person name="Numata K."/>
            <person name="Arakawa K."/>
        </authorList>
    </citation>
    <scope>NUCLEOTIDE SEQUENCE</scope>
</reference>
<evidence type="ECO:0000259" key="1">
    <source>
        <dbReference type="Pfam" id="PF15663"/>
    </source>
</evidence>
<dbReference type="AlphaFoldDB" id="A0A8X6YI18"/>
<protein>
    <recommendedName>
        <fullName evidence="1">Zinc-finger CCCH domain-containing protein</fullName>
    </recommendedName>
</protein>
<dbReference type="PANTHER" id="PTHR15725:SF14">
    <property type="entry name" value="ZINC FINGER CCCH DOMAIN-CONTAINING PROTEIN 11A"/>
    <property type="match status" value="1"/>
</dbReference>
<evidence type="ECO:0000313" key="3">
    <source>
        <dbReference type="Proteomes" id="UP000886998"/>
    </source>
</evidence>
<evidence type="ECO:0000313" key="2">
    <source>
        <dbReference type="EMBL" id="GFY69944.1"/>
    </source>
</evidence>
<dbReference type="Proteomes" id="UP000886998">
    <property type="component" value="Unassembled WGS sequence"/>
</dbReference>
<accession>A0A8X6YI18</accession>
<keyword evidence="3" id="KW-1185">Reference proteome</keyword>
<comment type="caution">
    <text evidence="2">The sequence shown here is derived from an EMBL/GenBank/DDBJ whole genome shotgun (WGS) entry which is preliminary data.</text>
</comment>
<organism evidence="2 3">
    <name type="scientific">Trichonephila inaurata madagascariensis</name>
    <dbReference type="NCBI Taxonomy" id="2747483"/>
    <lineage>
        <taxon>Eukaryota</taxon>
        <taxon>Metazoa</taxon>
        <taxon>Ecdysozoa</taxon>
        <taxon>Arthropoda</taxon>
        <taxon>Chelicerata</taxon>
        <taxon>Arachnida</taxon>
        <taxon>Araneae</taxon>
        <taxon>Araneomorphae</taxon>
        <taxon>Entelegynae</taxon>
        <taxon>Araneoidea</taxon>
        <taxon>Nephilidae</taxon>
        <taxon>Trichonephila</taxon>
        <taxon>Trichonephila inaurata</taxon>
    </lineage>
</organism>
<dbReference type="InterPro" id="IPR041686">
    <property type="entry name" value="Znf-CCCH_3"/>
</dbReference>
<feature type="domain" description="Zinc-finger CCCH" evidence="1">
    <location>
        <begin position="1"/>
        <end position="66"/>
    </location>
</feature>
<name>A0A8X6YI18_9ARAC</name>
<dbReference type="Pfam" id="PF15663">
    <property type="entry name" value="zf-CCCH_3"/>
    <property type="match status" value="1"/>
</dbReference>
<gene>
    <name evidence="2" type="ORF">TNIN_336981</name>
</gene>
<dbReference type="Gene3D" id="4.10.1000.10">
    <property type="entry name" value="Zinc finger, CCCH-type"/>
    <property type="match status" value="1"/>
</dbReference>
<dbReference type="PANTHER" id="PTHR15725">
    <property type="entry name" value="ZN-FINGER, C-X8-C-X5-C-X3-H TYPE-CONTAINING"/>
    <property type="match status" value="1"/>
</dbReference>